<evidence type="ECO:0000313" key="14">
    <source>
        <dbReference type="EMBL" id="RPA74847.1"/>
    </source>
</evidence>
<dbReference type="GO" id="GO:0016363">
    <property type="term" value="C:nuclear matrix"/>
    <property type="evidence" value="ECO:0007669"/>
    <property type="project" value="TreeGrafter"/>
</dbReference>
<dbReference type="SUPFAM" id="SSF48371">
    <property type="entry name" value="ARM repeat"/>
    <property type="match status" value="1"/>
</dbReference>
<evidence type="ECO:0000256" key="8">
    <source>
        <dbReference type="ARBA" id="ARBA00022884"/>
    </source>
</evidence>
<dbReference type="GO" id="GO:0005643">
    <property type="term" value="C:nuclear pore"/>
    <property type="evidence" value="ECO:0007669"/>
    <property type="project" value="TreeGrafter"/>
</dbReference>
<dbReference type="GO" id="GO:0005737">
    <property type="term" value="C:cytoplasm"/>
    <property type="evidence" value="ECO:0007669"/>
    <property type="project" value="UniProtKB-SubCell"/>
</dbReference>
<gene>
    <name evidence="14" type="ORF">BJ508DRAFT_339635</name>
</gene>
<keyword evidence="5 11" id="KW-0963">Cytoplasm</keyword>
<evidence type="ECO:0000256" key="6">
    <source>
        <dbReference type="ARBA" id="ARBA00022555"/>
    </source>
</evidence>
<evidence type="ECO:0000256" key="4">
    <source>
        <dbReference type="ARBA" id="ARBA00022448"/>
    </source>
</evidence>
<evidence type="ECO:0000256" key="10">
    <source>
        <dbReference type="ARBA" id="ARBA00025147"/>
    </source>
</evidence>
<dbReference type="InterPro" id="IPR011989">
    <property type="entry name" value="ARM-like"/>
</dbReference>
<comment type="function">
    <text evidence="10">tRNA nucleus export receptor which facilitates tRNA translocation across the nuclear pore complex. Involved in pre-tRNA splicing, probably by affecting the interaction of pre-tRNA with splicing endonuclease.</text>
</comment>
<keyword evidence="4 11" id="KW-0813">Transport</keyword>
<dbReference type="OrthoDB" id="26399at2759"/>
<dbReference type="GO" id="GO:0008033">
    <property type="term" value="P:tRNA processing"/>
    <property type="evidence" value="ECO:0007669"/>
    <property type="project" value="UniProtKB-KW"/>
</dbReference>
<evidence type="ECO:0000256" key="11">
    <source>
        <dbReference type="RuleBase" id="RU366037"/>
    </source>
</evidence>
<evidence type="ECO:0000313" key="15">
    <source>
        <dbReference type="Proteomes" id="UP000275078"/>
    </source>
</evidence>
<keyword evidence="7" id="KW-0819">tRNA processing</keyword>
<reference evidence="14 15" key="1">
    <citation type="journal article" date="2018" name="Nat. Ecol. Evol.">
        <title>Pezizomycetes genomes reveal the molecular basis of ectomycorrhizal truffle lifestyle.</title>
        <authorList>
            <person name="Murat C."/>
            <person name="Payen T."/>
            <person name="Noel B."/>
            <person name="Kuo A."/>
            <person name="Morin E."/>
            <person name="Chen J."/>
            <person name="Kohler A."/>
            <person name="Krizsan K."/>
            <person name="Balestrini R."/>
            <person name="Da Silva C."/>
            <person name="Montanini B."/>
            <person name="Hainaut M."/>
            <person name="Levati E."/>
            <person name="Barry K.W."/>
            <person name="Belfiori B."/>
            <person name="Cichocki N."/>
            <person name="Clum A."/>
            <person name="Dockter R.B."/>
            <person name="Fauchery L."/>
            <person name="Guy J."/>
            <person name="Iotti M."/>
            <person name="Le Tacon F."/>
            <person name="Lindquist E.A."/>
            <person name="Lipzen A."/>
            <person name="Malagnac F."/>
            <person name="Mello A."/>
            <person name="Molinier V."/>
            <person name="Miyauchi S."/>
            <person name="Poulain J."/>
            <person name="Riccioni C."/>
            <person name="Rubini A."/>
            <person name="Sitrit Y."/>
            <person name="Splivallo R."/>
            <person name="Traeger S."/>
            <person name="Wang M."/>
            <person name="Zifcakova L."/>
            <person name="Wipf D."/>
            <person name="Zambonelli A."/>
            <person name="Paolocci F."/>
            <person name="Nowrousian M."/>
            <person name="Ottonello S."/>
            <person name="Baldrian P."/>
            <person name="Spatafora J.W."/>
            <person name="Henrissat B."/>
            <person name="Nagy L.G."/>
            <person name="Aury J.M."/>
            <person name="Wincker P."/>
            <person name="Grigoriev I.V."/>
            <person name="Bonfante P."/>
            <person name="Martin F.M."/>
        </authorList>
    </citation>
    <scope>NUCLEOTIDE SEQUENCE [LARGE SCALE GENOMIC DNA]</scope>
    <source>
        <strain evidence="14 15">RN42</strain>
    </source>
</reference>
<dbReference type="InterPro" id="IPR040017">
    <property type="entry name" value="XPOT"/>
</dbReference>
<comment type="subcellular location">
    <subcellularLocation>
        <location evidence="1 11">Cytoplasm</location>
    </subcellularLocation>
    <subcellularLocation>
        <location evidence="11">Nucleus</location>
    </subcellularLocation>
    <text evidence="11">Shuttles between the nucleus and the cytoplasm.</text>
</comment>
<dbReference type="PANTHER" id="PTHR15952:SF11">
    <property type="entry name" value="EXPORTIN-T"/>
    <property type="match status" value="1"/>
</dbReference>
<dbReference type="STRING" id="1160509.A0A3N4HNJ1"/>
<dbReference type="PANTHER" id="PTHR15952">
    <property type="entry name" value="EXPORTIN-T/LOS1"/>
    <property type="match status" value="1"/>
</dbReference>
<dbReference type="InterPro" id="IPR016024">
    <property type="entry name" value="ARM-type_fold"/>
</dbReference>
<evidence type="ECO:0000256" key="5">
    <source>
        <dbReference type="ARBA" id="ARBA00022490"/>
    </source>
</evidence>
<evidence type="ECO:0000256" key="2">
    <source>
        <dbReference type="ARBA" id="ARBA00009466"/>
    </source>
</evidence>
<name>A0A3N4HNJ1_ASCIM</name>
<feature type="domain" description="Exportin-T C-terminal" evidence="13">
    <location>
        <begin position="298"/>
        <end position="996"/>
    </location>
</feature>
<evidence type="ECO:0000256" key="3">
    <source>
        <dbReference type="ARBA" id="ARBA00018928"/>
    </source>
</evidence>
<dbReference type="AlphaFoldDB" id="A0A3N4HNJ1"/>
<comment type="similarity">
    <text evidence="2 11">Belongs to the exportin family.</text>
</comment>
<dbReference type="Proteomes" id="UP000275078">
    <property type="component" value="Unassembled WGS sequence"/>
</dbReference>
<dbReference type="InterPro" id="IPR013598">
    <property type="entry name" value="Exportin-1/Importin-b-like"/>
</dbReference>
<evidence type="ECO:0000259" key="12">
    <source>
        <dbReference type="Pfam" id="PF08389"/>
    </source>
</evidence>
<evidence type="ECO:0000256" key="1">
    <source>
        <dbReference type="ARBA" id="ARBA00004496"/>
    </source>
</evidence>
<dbReference type="GO" id="GO:0000049">
    <property type="term" value="F:tRNA binding"/>
    <property type="evidence" value="ECO:0007669"/>
    <property type="project" value="UniProtKB-UniRule"/>
</dbReference>
<proteinExistence type="inferred from homology"/>
<evidence type="ECO:0000256" key="7">
    <source>
        <dbReference type="ARBA" id="ARBA00022694"/>
    </source>
</evidence>
<dbReference type="InterPro" id="IPR045546">
    <property type="entry name" value="Exportin-T_C"/>
</dbReference>
<dbReference type="GO" id="GO:0031267">
    <property type="term" value="F:small GTPase binding"/>
    <property type="evidence" value="ECO:0007669"/>
    <property type="project" value="InterPro"/>
</dbReference>
<evidence type="ECO:0000256" key="9">
    <source>
        <dbReference type="ARBA" id="ARBA00023242"/>
    </source>
</evidence>
<protein>
    <recommendedName>
        <fullName evidence="3 11">Exportin-T</fullName>
    </recommendedName>
    <alternativeName>
        <fullName evidence="11">Exportin(tRNA)</fullName>
    </alternativeName>
    <alternativeName>
        <fullName evidence="11">tRNA exportin</fullName>
    </alternativeName>
</protein>
<dbReference type="Gene3D" id="1.25.10.10">
    <property type="entry name" value="Leucine-rich Repeat Variant"/>
    <property type="match status" value="1"/>
</dbReference>
<dbReference type="Pfam" id="PF19282">
    <property type="entry name" value="Exportin-T"/>
    <property type="match status" value="1"/>
</dbReference>
<dbReference type="Pfam" id="PF08389">
    <property type="entry name" value="Xpo1"/>
    <property type="match status" value="1"/>
</dbReference>
<dbReference type="EMBL" id="ML119779">
    <property type="protein sequence ID" value="RPA74847.1"/>
    <property type="molecule type" value="Genomic_DNA"/>
</dbReference>
<keyword evidence="8 11" id="KW-0694">RNA-binding</keyword>
<keyword evidence="9 11" id="KW-0539">Nucleus</keyword>
<dbReference type="GO" id="GO:0071528">
    <property type="term" value="P:tRNA re-export from nucleus"/>
    <property type="evidence" value="ECO:0007669"/>
    <property type="project" value="UniProtKB-UniRule"/>
</dbReference>
<feature type="domain" description="Exportin-1/Importin-beta-like" evidence="12">
    <location>
        <begin position="75"/>
        <end position="231"/>
    </location>
</feature>
<sequence>MEYLTQVKDSVDGWHGCLQLFPRRPPADEFTRIYTLDVINAAIHRNDPQTIAVIKDEFLRYVRQNYTVPSVTDSNPIQNKVAQTFTLLFLASYTTTWTSFFDDILALTYAGGSEGQRDNKTGVWFFLRVMISVHDEIADVLVARTQEDAARNQTLKDVIRGQDVNKLVTCCNQILTQYRSSDKSIVDACLRVIGKWVTWIDIGLVVNQTLVGFLYEIISSEGELRETAIVTLTEIASKKMPGQAKLELINFLGLDSLLAGVAAGLETSSDDTTEAISKLVNVVGIDIVKIYDSSEGDLRAAAATMLEKFFQYMMPLFRNEYDDISREVLPFITELLTAIRKEKRMVGFPNDSQKQMLPIILNAVLIKMKYSSETEWGSTDEESEEAEFQEFRKALKILQESIAVIDEPFFLSTLRTEIGGIFQQLKTPAPGKPQPEWRDLEFALHEMYLLGETGPKASGPTGGLFVKNKPLRPIAETLAHLLTEMMTTNIFKSVHPAIQLKYAEILVRYASFFELFPEHIPRALEDFIGAVHSSHVRVRNRSWYLFMRFIKTLRTSIQDSSVIEQILGSIADLLVVKVQLAELDYSTDGSDEASEDSTFESQIHLFEAVGYLASAHVVTVEKQVLYANTVMTPIFNDISNSLDAAKNGDKLAVLQVHHDIRALATLARGFSEWAPGTKSGAKPPAPELSDEFEKAAEAIIVSLENLGRVQMIRDAARASFTRLVGVLGARVLKTLPRWIDGLLATTSSRSEIGMFLRLLVQVAHNFRVESYTILDTIMSPLLQRIFAAMSEPVTGTDDGIQLTELRREYVQFVLHLLNNDLGSIFVSETNQPIFEQIIQTVEHFARDYSDPNTQKQAINVFSTMCRAWGPNPVYDSTTTVNGATVPSTQASQTSNFTITHKPLPGFDQFMMDRFSLICWEISADPAFKLQDAQSKQLLGEIATLQKTIYLSVGDRFSEYLRTAYFPRIGLPDAIVSEFLEALQKLDQRDFKNFFRVCESIQVY</sequence>
<accession>A0A3N4HNJ1</accession>
<keyword evidence="15" id="KW-1185">Reference proteome</keyword>
<organism evidence="14 15">
    <name type="scientific">Ascobolus immersus RN42</name>
    <dbReference type="NCBI Taxonomy" id="1160509"/>
    <lineage>
        <taxon>Eukaryota</taxon>
        <taxon>Fungi</taxon>
        <taxon>Dikarya</taxon>
        <taxon>Ascomycota</taxon>
        <taxon>Pezizomycotina</taxon>
        <taxon>Pezizomycetes</taxon>
        <taxon>Pezizales</taxon>
        <taxon>Ascobolaceae</taxon>
        <taxon>Ascobolus</taxon>
    </lineage>
</organism>
<keyword evidence="6 11" id="KW-0820">tRNA-binding</keyword>
<evidence type="ECO:0000259" key="13">
    <source>
        <dbReference type="Pfam" id="PF19282"/>
    </source>
</evidence>